<protein>
    <submittedName>
        <fullName evidence="11">CIC11C00000001443</fullName>
    </submittedName>
</protein>
<feature type="transmembrane region" description="Helical" evidence="10">
    <location>
        <begin position="157"/>
        <end position="187"/>
    </location>
</feature>
<proteinExistence type="inferred from homology"/>
<evidence type="ECO:0000313" key="11">
    <source>
        <dbReference type="EMBL" id="SGZ55998.1"/>
    </source>
</evidence>
<feature type="transmembrane region" description="Helical" evidence="10">
    <location>
        <begin position="38"/>
        <end position="57"/>
    </location>
</feature>
<keyword evidence="7 10" id="KW-0472">Membrane</keyword>
<dbReference type="Pfam" id="PF02076">
    <property type="entry name" value="STE3"/>
    <property type="match status" value="1"/>
</dbReference>
<evidence type="ECO:0000256" key="3">
    <source>
        <dbReference type="ARBA" id="ARBA00022507"/>
    </source>
</evidence>
<dbReference type="EMBL" id="LT635767">
    <property type="protein sequence ID" value="SGZ55998.1"/>
    <property type="molecule type" value="Genomic_DNA"/>
</dbReference>
<feature type="transmembrane region" description="Helical" evidence="10">
    <location>
        <begin position="6"/>
        <end position="26"/>
    </location>
</feature>
<keyword evidence="9" id="KW-0807">Transducer</keyword>
<dbReference type="GO" id="GO:0000750">
    <property type="term" value="P:pheromone-dependent signal transduction involved in conjugation with cellular fusion"/>
    <property type="evidence" value="ECO:0007669"/>
    <property type="project" value="TreeGrafter"/>
</dbReference>
<keyword evidence="5 10" id="KW-1133">Transmembrane helix</keyword>
<feature type="transmembrane region" description="Helical" evidence="10">
    <location>
        <begin position="117"/>
        <end position="137"/>
    </location>
</feature>
<keyword evidence="3" id="KW-0589">Pheromone response</keyword>
<evidence type="ECO:0000256" key="7">
    <source>
        <dbReference type="ARBA" id="ARBA00023136"/>
    </source>
</evidence>
<reference evidence="12" key="1">
    <citation type="submission" date="2016-10" db="EMBL/GenBank/DDBJ databases">
        <authorList>
            <person name="Geijer C."/>
            <person name="Jareborg N."/>
            <person name="Dainat J."/>
        </authorList>
    </citation>
    <scope>NUCLEOTIDE SEQUENCE [LARGE SCALE GENOMIC DNA]</scope>
    <source>
        <strain evidence="12">PYCC 4715</strain>
    </source>
</reference>
<sequence length="404" mass="45441">MIEKTGQLIAAFSFLAFVLNIPPLCYHIGKGNIPASSLILWLSYNNLTSFINALIWSGNDFYSSPNAPGYCDLTVRISTGSSTGKICCLACLIMNLYFIIDAKHNKFLDSGSKRRTYINLAICWLTPVCIMGTSLVVQSSRYVIVKFRGCVAPYSITYASVLLVTMWILIWSFVATVFATLTVWTYLRKRRDIKDILKCTNSGLNIRRFARLLIFSLLIMFVLCPFAIFNFVNDVREYGISSFSLSETHNELWNHIYKLEFGNYGLSSRIVDIVLSVITFMLFGMGTDAIEMYRKALVRIGFTSLRKTAPDVIAMSSEFKESRNSTRATQKTGQSEETANTTFEFSKYKGLFVPSASISLARTLSKSAVAYAETIVDPDDLDRCLGCTSESSLNLRFDFNVQHH</sequence>
<dbReference type="CDD" id="cd14966">
    <property type="entry name" value="7tmD_STE3"/>
    <property type="match status" value="1"/>
</dbReference>
<evidence type="ECO:0000256" key="10">
    <source>
        <dbReference type="SAM" id="Phobius"/>
    </source>
</evidence>
<keyword evidence="4 10" id="KW-0812">Transmembrane</keyword>
<dbReference type="PRINTS" id="PR00899">
    <property type="entry name" value="GPCRSTE3"/>
</dbReference>
<evidence type="ECO:0000256" key="4">
    <source>
        <dbReference type="ARBA" id="ARBA00022692"/>
    </source>
</evidence>
<dbReference type="PANTHER" id="PTHR28097">
    <property type="entry name" value="PHEROMONE A FACTOR RECEPTOR"/>
    <property type="match status" value="1"/>
</dbReference>
<evidence type="ECO:0000256" key="6">
    <source>
        <dbReference type="ARBA" id="ARBA00023040"/>
    </source>
</evidence>
<evidence type="ECO:0000256" key="1">
    <source>
        <dbReference type="ARBA" id="ARBA00004141"/>
    </source>
</evidence>
<evidence type="ECO:0000313" key="12">
    <source>
        <dbReference type="Proteomes" id="UP000182259"/>
    </source>
</evidence>
<dbReference type="PANTHER" id="PTHR28097:SF1">
    <property type="entry name" value="PHEROMONE A FACTOR RECEPTOR"/>
    <property type="match status" value="1"/>
</dbReference>
<gene>
    <name evidence="11" type="ORF">SAMEA4029009_CIC11G00000001443</name>
</gene>
<comment type="subcellular location">
    <subcellularLocation>
        <location evidence="1">Membrane</location>
        <topology evidence="1">Multi-pass membrane protein</topology>
    </subcellularLocation>
</comment>
<evidence type="ECO:0000256" key="8">
    <source>
        <dbReference type="ARBA" id="ARBA00023170"/>
    </source>
</evidence>
<keyword evidence="6" id="KW-0297">G-protein coupled receptor</keyword>
<organism evidence="11 12">
    <name type="scientific">Sungouiella intermedia</name>
    <dbReference type="NCBI Taxonomy" id="45354"/>
    <lineage>
        <taxon>Eukaryota</taxon>
        <taxon>Fungi</taxon>
        <taxon>Dikarya</taxon>
        <taxon>Ascomycota</taxon>
        <taxon>Saccharomycotina</taxon>
        <taxon>Pichiomycetes</taxon>
        <taxon>Metschnikowiaceae</taxon>
        <taxon>Sungouiella</taxon>
    </lineage>
</organism>
<dbReference type="AlphaFoldDB" id="A0A1L0DUI2"/>
<name>A0A1L0DUI2_9ASCO</name>
<comment type="similarity">
    <text evidence="2">Belongs to the G-protein coupled receptor 4 family.</text>
</comment>
<dbReference type="GO" id="GO:0004932">
    <property type="term" value="F:mating-type factor pheromone receptor activity"/>
    <property type="evidence" value="ECO:0007669"/>
    <property type="project" value="InterPro"/>
</dbReference>
<evidence type="ECO:0000256" key="2">
    <source>
        <dbReference type="ARBA" id="ARBA00011085"/>
    </source>
</evidence>
<accession>A0A1L0DUI2</accession>
<dbReference type="InterPro" id="IPR001499">
    <property type="entry name" value="GPCR_STE3"/>
</dbReference>
<dbReference type="Proteomes" id="UP000182259">
    <property type="component" value="Chromosome IV"/>
</dbReference>
<evidence type="ECO:0000256" key="5">
    <source>
        <dbReference type="ARBA" id="ARBA00022989"/>
    </source>
</evidence>
<feature type="transmembrane region" description="Helical" evidence="10">
    <location>
        <begin position="208"/>
        <end position="232"/>
    </location>
</feature>
<evidence type="ECO:0000256" key="9">
    <source>
        <dbReference type="ARBA" id="ARBA00023224"/>
    </source>
</evidence>
<dbReference type="GO" id="GO:0005886">
    <property type="term" value="C:plasma membrane"/>
    <property type="evidence" value="ECO:0007669"/>
    <property type="project" value="TreeGrafter"/>
</dbReference>
<keyword evidence="8" id="KW-0675">Receptor</keyword>
<feature type="transmembrane region" description="Helical" evidence="10">
    <location>
        <begin position="270"/>
        <end position="290"/>
    </location>
</feature>
<feature type="transmembrane region" description="Helical" evidence="10">
    <location>
        <begin position="77"/>
        <end position="97"/>
    </location>
</feature>